<dbReference type="GO" id="GO:0016829">
    <property type="term" value="F:lyase activity"/>
    <property type="evidence" value="ECO:0007669"/>
    <property type="project" value="UniProtKB-KW"/>
</dbReference>
<evidence type="ECO:0000256" key="4">
    <source>
        <dbReference type="SAM" id="Coils"/>
    </source>
</evidence>
<dbReference type="PANTHER" id="PTHR32308">
    <property type="entry name" value="LYASE BETA SUBUNIT, PUTATIVE (AFU_ORTHOLOGUE AFUA_4G13030)-RELATED"/>
    <property type="match status" value="1"/>
</dbReference>
<keyword evidence="3" id="KW-0460">Magnesium</keyword>
<protein>
    <submittedName>
        <fullName evidence="5">HpcH/HpaI aldolase/citrate lyase family protein</fullName>
    </submittedName>
</protein>
<accession>A0ABR8R8T6</accession>
<feature type="coiled-coil region" evidence="4">
    <location>
        <begin position="77"/>
        <end position="104"/>
    </location>
</feature>
<dbReference type="InterPro" id="IPR039480">
    <property type="entry name" value="C-C_Bond_Lyase-like"/>
</dbReference>
<keyword evidence="2" id="KW-0479">Metal-binding</keyword>
<evidence type="ECO:0000313" key="5">
    <source>
        <dbReference type="EMBL" id="MBD7944213.1"/>
    </source>
</evidence>
<evidence type="ECO:0000313" key="6">
    <source>
        <dbReference type="Proteomes" id="UP000640786"/>
    </source>
</evidence>
<dbReference type="InterPro" id="IPR015813">
    <property type="entry name" value="Pyrv/PenolPyrv_kinase-like_dom"/>
</dbReference>
<dbReference type="InterPro" id="IPR040442">
    <property type="entry name" value="Pyrv_kinase-like_dom_sf"/>
</dbReference>
<dbReference type="SUPFAM" id="SSF51621">
    <property type="entry name" value="Phosphoenolpyruvate/pyruvate domain"/>
    <property type="match status" value="1"/>
</dbReference>
<dbReference type="Gene3D" id="3.20.20.60">
    <property type="entry name" value="Phosphoenolpyruvate-binding domains"/>
    <property type="match status" value="1"/>
</dbReference>
<reference evidence="5 6" key="1">
    <citation type="submission" date="2020-08" db="EMBL/GenBank/DDBJ databases">
        <title>A Genomic Blueprint of the Chicken Gut Microbiome.</title>
        <authorList>
            <person name="Gilroy R."/>
            <person name="Ravi A."/>
            <person name="Getino M."/>
            <person name="Pursley I."/>
            <person name="Horton D.L."/>
            <person name="Alikhan N.-F."/>
            <person name="Baker D."/>
            <person name="Gharbi K."/>
            <person name="Hall N."/>
            <person name="Watson M."/>
            <person name="Adriaenssens E.M."/>
            <person name="Foster-Nyarko E."/>
            <person name="Jarju S."/>
            <person name="Secka A."/>
            <person name="Antonio M."/>
            <person name="Oren A."/>
            <person name="Chaudhuri R."/>
            <person name="La Ragione R.M."/>
            <person name="Hildebrand F."/>
            <person name="Pallen M.J."/>
        </authorList>
    </citation>
    <scope>NUCLEOTIDE SEQUENCE [LARGE SCALE GENOMIC DNA]</scope>
    <source>
        <strain evidence="5 6">Sa2BUA9</strain>
    </source>
</reference>
<evidence type="ECO:0000256" key="2">
    <source>
        <dbReference type="ARBA" id="ARBA00022723"/>
    </source>
</evidence>
<comment type="cofactor">
    <cofactor evidence="1">
        <name>Mg(2+)</name>
        <dbReference type="ChEBI" id="CHEBI:18420"/>
    </cofactor>
</comment>
<keyword evidence="4" id="KW-0175">Coiled coil</keyword>
<dbReference type="PIRSF" id="PIRSF015582">
    <property type="entry name" value="Cit_lyase_B"/>
    <property type="match status" value="1"/>
</dbReference>
<dbReference type="PANTHER" id="PTHR32308:SF10">
    <property type="entry name" value="CITRATE LYASE SUBUNIT BETA"/>
    <property type="match status" value="1"/>
</dbReference>
<comment type="caution">
    <text evidence="5">The sequence shown here is derived from an EMBL/GenBank/DDBJ whole genome shotgun (WGS) entry which is preliminary data.</text>
</comment>
<evidence type="ECO:0000256" key="3">
    <source>
        <dbReference type="ARBA" id="ARBA00022842"/>
    </source>
</evidence>
<proteinExistence type="predicted"/>
<dbReference type="RefSeq" id="WP_144538491.1">
    <property type="nucleotide sequence ID" value="NZ_JACSQO010000003.1"/>
</dbReference>
<dbReference type="InterPro" id="IPR011206">
    <property type="entry name" value="Citrate_lyase_beta/mcl1/mcl2"/>
</dbReference>
<dbReference type="Pfam" id="PF15617">
    <property type="entry name" value="C-C_Bond_Lyase"/>
    <property type="match status" value="1"/>
</dbReference>
<evidence type="ECO:0000256" key="1">
    <source>
        <dbReference type="ARBA" id="ARBA00001946"/>
    </source>
</evidence>
<dbReference type="Proteomes" id="UP000640786">
    <property type="component" value="Unassembled WGS sequence"/>
</dbReference>
<organism evidence="5 6">
    <name type="scientific">Psychrobacillus faecigallinarum</name>
    <dbReference type="NCBI Taxonomy" id="2762235"/>
    <lineage>
        <taxon>Bacteria</taxon>
        <taxon>Bacillati</taxon>
        <taxon>Bacillota</taxon>
        <taxon>Bacilli</taxon>
        <taxon>Bacillales</taxon>
        <taxon>Bacillaceae</taxon>
        <taxon>Psychrobacillus</taxon>
    </lineage>
</organism>
<gene>
    <name evidence="5" type="ORF">H9650_08790</name>
</gene>
<dbReference type="EMBL" id="JACSQO010000003">
    <property type="protein sequence ID" value="MBD7944213.1"/>
    <property type="molecule type" value="Genomic_DNA"/>
</dbReference>
<sequence length="365" mass="41820">MRHFKGLSENEINNFFHIPPNEFSKTTDKLKLGIALGATLYIPGLMSNFSLKFVENSFENLTSGIICLEDSISDNDLIEAENNVVEQLRTLAEAIEEHSSLQNNLPLLFLRIRNTEQLLRLSRELGNSLGLITGIVFPKCNSNNASDFFSCLESLNKEKSFSLYGLPIIETKEIIYKESRQEELQKLYAIFLHYERLILTIRVGATDFSSLFSLRRPYNRTVYQLQLIVDCLTEILNTFNRYDNNFIISGPVFEYFDTKSEKILFEEVQLDLLNGFYGKTCIHPNQIDIVNAVYPVSKETFDDASMIAGNRYVTNGVLRSPTKNKMNEVKPHYSWAIKILAQAEIYGVLNENVTTHDFIGYIKNL</sequence>
<keyword evidence="5" id="KW-0456">Lyase</keyword>
<keyword evidence="6" id="KW-1185">Reference proteome</keyword>
<name>A0ABR8R8T6_9BACI</name>